<dbReference type="PANTHER" id="PTHR43135">
    <property type="entry name" value="ALPHA-D-RIBOSE 1-METHYLPHOSPHONATE 5-TRIPHOSPHATE DIPHOSPHATASE"/>
    <property type="match status" value="1"/>
</dbReference>
<evidence type="ECO:0000313" key="3">
    <source>
        <dbReference type="Proteomes" id="UP001498501"/>
    </source>
</evidence>
<dbReference type="PANTHER" id="PTHR43135:SF3">
    <property type="entry name" value="ALPHA-D-RIBOSE 1-METHYLPHOSPHONATE 5-TRIPHOSPHATE DIPHOSPHATASE"/>
    <property type="match status" value="1"/>
</dbReference>
<dbReference type="InterPro" id="IPR051781">
    <property type="entry name" value="Metallo-dep_Hydrolase"/>
</dbReference>
<dbReference type="SUPFAM" id="SSF51338">
    <property type="entry name" value="Composite domain of metallo-dependent hydrolases"/>
    <property type="match status" value="1"/>
</dbReference>
<dbReference type="InterPro" id="IPR032466">
    <property type="entry name" value="Metal_Hydrolase"/>
</dbReference>
<comment type="caution">
    <text evidence="2">The sequence shown here is derived from an EMBL/GenBank/DDBJ whole genome shotgun (WGS) entry which is preliminary data.</text>
</comment>
<evidence type="ECO:0000313" key="2">
    <source>
        <dbReference type="EMBL" id="MEK0253547.1"/>
    </source>
</evidence>
<dbReference type="InterPro" id="IPR006680">
    <property type="entry name" value="Amidohydro-rel"/>
</dbReference>
<keyword evidence="3" id="KW-1185">Reference proteome</keyword>
<gene>
    <name evidence="2" type="ORF">WM018_13835</name>
</gene>
<organism evidence="2 3">
    <name type="scientific">Acinetobacter junii</name>
    <dbReference type="NCBI Taxonomy" id="40215"/>
    <lineage>
        <taxon>Bacteria</taxon>
        <taxon>Pseudomonadati</taxon>
        <taxon>Pseudomonadota</taxon>
        <taxon>Gammaproteobacteria</taxon>
        <taxon>Moraxellales</taxon>
        <taxon>Moraxellaceae</taxon>
        <taxon>Acinetobacter</taxon>
    </lineage>
</organism>
<dbReference type="InterPro" id="IPR011059">
    <property type="entry name" value="Metal-dep_hydrolase_composite"/>
</dbReference>
<dbReference type="Pfam" id="PF01979">
    <property type="entry name" value="Amidohydro_1"/>
    <property type="match status" value="1"/>
</dbReference>
<dbReference type="SUPFAM" id="SSF51556">
    <property type="entry name" value="Metallo-dependent hydrolases"/>
    <property type="match status" value="1"/>
</dbReference>
<evidence type="ECO:0000259" key="1">
    <source>
        <dbReference type="Pfam" id="PF01979"/>
    </source>
</evidence>
<accession>A0ABU8ZJK3</accession>
<reference evidence="2 3" key="1">
    <citation type="submission" date="2024-03" db="EMBL/GenBank/DDBJ databases">
        <title>Cross-transmission of Acinetobacter junii carrying blaOXA-58 in a neonatal intensive care unit.</title>
        <authorList>
            <person name="Bour M."/>
            <person name="Potron A."/>
            <person name="Lecointe D."/>
        </authorList>
    </citation>
    <scope>NUCLEOTIDE SEQUENCE [LARGE SCALE GENOMIC DNA]</scope>
    <source>
        <strain evidence="2 3">21A3096 case 1</strain>
    </source>
</reference>
<name>A0ABU8ZJK3_ACIJU</name>
<dbReference type="Proteomes" id="UP001498501">
    <property type="component" value="Unassembled WGS sequence"/>
</dbReference>
<protein>
    <submittedName>
        <fullName evidence="2">Amidohydrolase family protein</fullName>
    </submittedName>
</protein>
<proteinExistence type="predicted"/>
<feature type="domain" description="Amidohydrolase-related" evidence="1">
    <location>
        <begin position="4"/>
        <end position="119"/>
    </location>
</feature>
<sequence length="126" mass="13763">MEVQKGTDDAFKLAKKYKLKVAWGTDILFNPKMTKNQGAILATMTHWYTAPEVLKMATSTNAELLALSGPRNPYPGKLGVVEEGALADLLLVNGNPLENINLVSNPETNFVVIMKDGVIYKNTVAK</sequence>
<dbReference type="Gene3D" id="2.30.40.10">
    <property type="entry name" value="Urease, subunit C, domain 1"/>
    <property type="match status" value="1"/>
</dbReference>
<dbReference type="EMBL" id="JBBMLE010000066">
    <property type="protein sequence ID" value="MEK0253547.1"/>
    <property type="molecule type" value="Genomic_DNA"/>
</dbReference>